<dbReference type="GeneID" id="68101647"/>
<feature type="domain" description="Beta-ketoacyl-[acyl-carrier-protein] synthase III N-terminal" evidence="4">
    <location>
        <begin position="198"/>
        <end position="263"/>
    </location>
</feature>
<dbReference type="InterPro" id="IPR016039">
    <property type="entry name" value="Thiolase-like"/>
</dbReference>
<sequence length="418" mass="45931">MVVQHLFPDSSLNSSVLSLNMELNQCSGKHQEEEEEEDNHIRLVPKEVSLPVKIVGMGRYLPPHVVPSSTIDVLCGKPKGFTEKTTGIKERRWANSVEHVLKVRKQKFAKNVDKFLSKEELNLTSEQAKELKEKEVTISWMGAQAALEALKNAGMTTNDIDLIVNASGTPQRTIPDTSCFLHKELGLSESGKPSLSVHSTCLSFMSAFHMCAGLISSGMYQTILIVSAEISTVGLNFEENPHAGGLIGDGAAAVVLTRSKPGEKSQLSKYLFSTYSDGADYTSIRSGGSEFHPNHVYTPSNYMYFDMNGKKILEFTASRMIRVMEDYQPGLSSGNLKDIDWVVPHQASYAAFHVMSDVLGWPSEKIVKTLEKFGNTISASIPMALYEAIQDGRIKRGDNVFMIGTGAGLTTGMITFTY</sequence>
<dbReference type="GO" id="GO:0006633">
    <property type="term" value="P:fatty acid biosynthetic process"/>
    <property type="evidence" value="ECO:0007669"/>
    <property type="project" value="InterPro"/>
</dbReference>
<evidence type="ECO:0000259" key="3">
    <source>
        <dbReference type="Pfam" id="PF08541"/>
    </source>
</evidence>
<gene>
    <name evidence="5" type="ORF">C9374_009193</name>
</gene>
<dbReference type="CDD" id="cd00830">
    <property type="entry name" value="KAS_III"/>
    <property type="match status" value="1"/>
</dbReference>
<dbReference type="InterPro" id="IPR013747">
    <property type="entry name" value="ACP_syn_III_C"/>
</dbReference>
<dbReference type="GO" id="GO:0004315">
    <property type="term" value="F:3-oxoacyl-[acyl-carrier-protein] synthase activity"/>
    <property type="evidence" value="ECO:0007669"/>
    <property type="project" value="InterPro"/>
</dbReference>
<feature type="domain" description="Beta-ketoacyl-[acyl-carrier-protein] synthase III C-terminal" evidence="3">
    <location>
        <begin position="336"/>
        <end position="416"/>
    </location>
</feature>
<dbReference type="Gene3D" id="3.40.47.10">
    <property type="match status" value="2"/>
</dbReference>
<dbReference type="InterPro" id="IPR013751">
    <property type="entry name" value="ACP_syn_III_N"/>
</dbReference>
<accession>A0AA88GDZ6</accession>
<dbReference type="PANTHER" id="PTHR34069">
    <property type="entry name" value="3-OXOACYL-[ACYL-CARRIER-PROTEIN] SYNTHASE 3"/>
    <property type="match status" value="1"/>
</dbReference>
<evidence type="ECO:0000313" key="6">
    <source>
        <dbReference type="Proteomes" id="UP000816034"/>
    </source>
</evidence>
<proteinExistence type="predicted"/>
<dbReference type="RefSeq" id="XP_044544939.1">
    <property type="nucleotide sequence ID" value="XM_044699353.1"/>
</dbReference>
<dbReference type="Proteomes" id="UP000816034">
    <property type="component" value="Unassembled WGS sequence"/>
</dbReference>
<dbReference type="PANTHER" id="PTHR34069:SF2">
    <property type="entry name" value="BETA-KETOACYL-[ACYL-CARRIER-PROTEIN] SYNTHASE III"/>
    <property type="match status" value="1"/>
</dbReference>
<comment type="caution">
    <text evidence="5">The sequence shown here is derived from an EMBL/GenBank/DDBJ whole genome shotgun (WGS) entry which is preliminary data.</text>
</comment>
<evidence type="ECO:0000256" key="1">
    <source>
        <dbReference type="ARBA" id="ARBA00022679"/>
    </source>
</evidence>
<dbReference type="Pfam" id="PF08541">
    <property type="entry name" value="ACP_syn_III_C"/>
    <property type="match status" value="1"/>
</dbReference>
<protein>
    <submittedName>
        <fullName evidence="5">Uncharacterized protein</fullName>
    </submittedName>
</protein>
<evidence type="ECO:0000313" key="5">
    <source>
        <dbReference type="EMBL" id="KAG2377677.1"/>
    </source>
</evidence>
<dbReference type="AlphaFoldDB" id="A0AA88GDZ6"/>
<keyword evidence="1" id="KW-0808">Transferase</keyword>
<organism evidence="5 6">
    <name type="scientific">Naegleria lovaniensis</name>
    <name type="common">Amoeba</name>
    <dbReference type="NCBI Taxonomy" id="51637"/>
    <lineage>
        <taxon>Eukaryota</taxon>
        <taxon>Discoba</taxon>
        <taxon>Heterolobosea</taxon>
        <taxon>Tetramitia</taxon>
        <taxon>Eutetramitia</taxon>
        <taxon>Vahlkampfiidae</taxon>
        <taxon>Naegleria</taxon>
    </lineage>
</organism>
<dbReference type="SUPFAM" id="SSF53901">
    <property type="entry name" value="Thiolase-like"/>
    <property type="match status" value="1"/>
</dbReference>
<dbReference type="Pfam" id="PF08545">
    <property type="entry name" value="ACP_syn_III"/>
    <property type="match status" value="1"/>
</dbReference>
<dbReference type="EMBL" id="PYSW02000037">
    <property type="protein sequence ID" value="KAG2377677.1"/>
    <property type="molecule type" value="Genomic_DNA"/>
</dbReference>
<dbReference type="GO" id="GO:0044550">
    <property type="term" value="P:secondary metabolite biosynthetic process"/>
    <property type="evidence" value="ECO:0007669"/>
    <property type="project" value="TreeGrafter"/>
</dbReference>
<evidence type="ECO:0000259" key="4">
    <source>
        <dbReference type="Pfam" id="PF08545"/>
    </source>
</evidence>
<keyword evidence="2" id="KW-0012">Acyltransferase</keyword>
<name>A0AA88GDZ6_NAELO</name>
<keyword evidence="6" id="KW-1185">Reference proteome</keyword>
<evidence type="ECO:0000256" key="2">
    <source>
        <dbReference type="ARBA" id="ARBA00023315"/>
    </source>
</evidence>
<reference evidence="5 6" key="1">
    <citation type="journal article" date="2018" name="BMC Genomics">
        <title>The genome of Naegleria lovaniensis, the basis for a comparative approach to unravel pathogenicity factors of the human pathogenic amoeba N. fowleri.</title>
        <authorList>
            <person name="Liechti N."/>
            <person name="Schurch N."/>
            <person name="Bruggmann R."/>
            <person name="Wittwer M."/>
        </authorList>
    </citation>
    <scope>NUCLEOTIDE SEQUENCE [LARGE SCALE GENOMIC DNA]</scope>
    <source>
        <strain evidence="5 6">ATCC 30569</strain>
    </source>
</reference>